<sequence length="214" mass="22421">MNGSGDKGVAADFLYRRAVIEDMGDTATDDDDDDGADVSDLMDDLEALEAHVESEEAREAVAEAMETAVELRYGGTFGRVIRGFDRADAAEAALGSVLFAIPMVVEGGTHDVGAYVAAHVGHLFGTLCATVAMVYGILYVAEIQDVRVKNPIFGVIPRRLAGVVTISMGVTTLLFTGWGQVDWTAEPWLSACVVAVAWAPTAVGAALGDILPGS</sequence>
<reference evidence="3 4" key="1">
    <citation type="journal article" date="2019" name="Int. J. Syst. Evol. Microbiol.">
        <title>The Global Catalogue of Microorganisms (GCM) 10K type strain sequencing project: providing services to taxonomists for standard genome sequencing and annotation.</title>
        <authorList>
            <consortium name="The Broad Institute Genomics Platform"/>
            <consortium name="The Broad Institute Genome Sequencing Center for Infectious Disease"/>
            <person name="Wu L."/>
            <person name="Ma J."/>
        </authorList>
    </citation>
    <scope>NUCLEOTIDE SEQUENCE [LARGE SCALE GENOMIC DNA]</scope>
    <source>
        <strain evidence="3 4">JCM 16331</strain>
    </source>
</reference>
<keyword evidence="4" id="KW-1185">Reference proteome</keyword>
<keyword evidence="2" id="KW-0472">Membrane</keyword>
<evidence type="ECO:0000313" key="4">
    <source>
        <dbReference type="Proteomes" id="UP000608850"/>
    </source>
</evidence>
<protein>
    <recommendedName>
        <fullName evidence="5">Integral membrane protein</fullName>
    </recommendedName>
</protein>
<keyword evidence="2" id="KW-1133">Transmembrane helix</keyword>
<evidence type="ECO:0008006" key="5">
    <source>
        <dbReference type="Google" id="ProtNLM"/>
    </source>
</evidence>
<evidence type="ECO:0000256" key="2">
    <source>
        <dbReference type="SAM" id="Phobius"/>
    </source>
</evidence>
<dbReference type="EMBL" id="BMOQ01000004">
    <property type="protein sequence ID" value="GGN16097.1"/>
    <property type="molecule type" value="Genomic_DNA"/>
</dbReference>
<feature type="coiled-coil region" evidence="1">
    <location>
        <begin position="38"/>
        <end position="65"/>
    </location>
</feature>
<dbReference type="AlphaFoldDB" id="A0A830GBS4"/>
<organism evidence="3 4">
    <name type="scientific">Halarchaeum nitratireducens</name>
    <dbReference type="NCBI Taxonomy" id="489913"/>
    <lineage>
        <taxon>Archaea</taxon>
        <taxon>Methanobacteriati</taxon>
        <taxon>Methanobacteriota</taxon>
        <taxon>Stenosarchaea group</taxon>
        <taxon>Halobacteria</taxon>
        <taxon>Halobacteriales</taxon>
        <taxon>Halobacteriaceae</taxon>
    </lineage>
</organism>
<feature type="transmembrane region" description="Helical" evidence="2">
    <location>
        <begin position="117"/>
        <end position="140"/>
    </location>
</feature>
<gene>
    <name evidence="3" type="ORF">GCM10009021_15740</name>
</gene>
<proteinExistence type="predicted"/>
<evidence type="ECO:0000256" key="1">
    <source>
        <dbReference type="SAM" id="Coils"/>
    </source>
</evidence>
<accession>A0A830GBS4</accession>
<keyword evidence="2" id="KW-0812">Transmembrane</keyword>
<feature type="transmembrane region" description="Helical" evidence="2">
    <location>
        <begin position="160"/>
        <end position="181"/>
    </location>
</feature>
<feature type="transmembrane region" description="Helical" evidence="2">
    <location>
        <begin position="187"/>
        <end position="211"/>
    </location>
</feature>
<keyword evidence="1" id="KW-0175">Coiled coil</keyword>
<name>A0A830GBS4_9EURY</name>
<evidence type="ECO:0000313" key="3">
    <source>
        <dbReference type="EMBL" id="GGN16097.1"/>
    </source>
</evidence>
<comment type="caution">
    <text evidence="3">The sequence shown here is derived from an EMBL/GenBank/DDBJ whole genome shotgun (WGS) entry which is preliminary data.</text>
</comment>
<dbReference type="Proteomes" id="UP000608850">
    <property type="component" value="Unassembled WGS sequence"/>
</dbReference>